<comment type="caution">
    <text evidence="2">The sequence shown here is derived from an EMBL/GenBank/DDBJ whole genome shotgun (WGS) entry which is preliminary data.</text>
</comment>
<sequence>MLDYLIKNGQDASTLILGSRRKAQRLLDTLGSGQGGTEVRLLAARIVADLAGGIHLAQFPGSILCVASLLEVADHPYCINPHQNVHFVDFDDSIQQSILIMEMMLRRRRGSHDSSDDKELELVGSCCCDELIVQGLTILQRLGRDPHNCKDICHAPGLLVKITAPIHSHTLIHDMAMNPPWADITNCSLGVVHQLIHIATGKAGRKLRRQISSNKQAITNLEGIIDGGSHQLQMRAMEILSELVLDSSLNISKDTRENLVRKQLQIFLADGDEQEQEVSEQEEEDVDEEDKEVAASIEKTPINNKEKEKTIKATAGETLSNLSNKIQIVSRFVMEEHSDIVDRLTQMLHPKNNIRYRSMSAQILENLCIHCKEHVSKKGGILLPKVLAEILATKTKPEASGSIPRPDDNEGTIEFLQRKTTSDNFALAVRENAPDGALVEKLKAIVDDNCNYQATPVSLKIVKLCSQISRSLFTMREYCTDDQKERFVGSFSKASNTLAKLEGCILFAGTGRGIENTVRPLLSDLEEQLKKEVA</sequence>
<dbReference type="AlphaFoldDB" id="A0A8J5WJC2"/>
<dbReference type="PANTHER" id="PTHR33115:SF25">
    <property type="entry name" value="CONDENSIN COMPLEX SUBUNIT 1 C-TERMINAL DOMAIN-CONTAINING PROTEIN"/>
    <property type="match status" value="1"/>
</dbReference>
<feature type="region of interest" description="Disordered" evidence="1">
    <location>
        <begin position="271"/>
        <end position="290"/>
    </location>
</feature>
<gene>
    <name evidence="2" type="ORF">GUJ93_ZPchr0011g27749</name>
</gene>
<proteinExistence type="predicted"/>
<dbReference type="PANTHER" id="PTHR33115">
    <property type="entry name" value="ARM REPEAT SUPERFAMILY PROTEIN"/>
    <property type="match status" value="1"/>
</dbReference>
<dbReference type="Proteomes" id="UP000729402">
    <property type="component" value="Unassembled WGS sequence"/>
</dbReference>
<evidence type="ECO:0000256" key="1">
    <source>
        <dbReference type="SAM" id="MobiDB-lite"/>
    </source>
</evidence>
<dbReference type="EMBL" id="JAAALK010000081">
    <property type="protein sequence ID" value="KAG8089571.1"/>
    <property type="molecule type" value="Genomic_DNA"/>
</dbReference>
<reference evidence="2" key="1">
    <citation type="journal article" date="2021" name="bioRxiv">
        <title>Whole Genome Assembly and Annotation of Northern Wild Rice, Zizania palustris L., Supports a Whole Genome Duplication in the Zizania Genus.</title>
        <authorList>
            <person name="Haas M."/>
            <person name="Kono T."/>
            <person name="Macchietto M."/>
            <person name="Millas R."/>
            <person name="McGilp L."/>
            <person name="Shao M."/>
            <person name="Duquette J."/>
            <person name="Hirsch C.N."/>
            <person name="Kimball J."/>
        </authorList>
    </citation>
    <scope>NUCLEOTIDE SEQUENCE</scope>
    <source>
        <tissue evidence="2">Fresh leaf tissue</tissue>
    </source>
</reference>
<protein>
    <submittedName>
        <fullName evidence="2">Uncharacterized protein</fullName>
    </submittedName>
</protein>
<evidence type="ECO:0000313" key="3">
    <source>
        <dbReference type="Proteomes" id="UP000729402"/>
    </source>
</evidence>
<accession>A0A8J5WJC2</accession>
<reference evidence="2" key="2">
    <citation type="submission" date="2021-02" db="EMBL/GenBank/DDBJ databases">
        <authorList>
            <person name="Kimball J.A."/>
            <person name="Haas M.W."/>
            <person name="Macchietto M."/>
            <person name="Kono T."/>
            <person name="Duquette J."/>
            <person name="Shao M."/>
        </authorList>
    </citation>
    <scope>NUCLEOTIDE SEQUENCE</scope>
    <source>
        <tissue evidence="2">Fresh leaf tissue</tissue>
    </source>
</reference>
<dbReference type="OrthoDB" id="689499at2759"/>
<organism evidence="2 3">
    <name type="scientific">Zizania palustris</name>
    <name type="common">Northern wild rice</name>
    <dbReference type="NCBI Taxonomy" id="103762"/>
    <lineage>
        <taxon>Eukaryota</taxon>
        <taxon>Viridiplantae</taxon>
        <taxon>Streptophyta</taxon>
        <taxon>Embryophyta</taxon>
        <taxon>Tracheophyta</taxon>
        <taxon>Spermatophyta</taxon>
        <taxon>Magnoliopsida</taxon>
        <taxon>Liliopsida</taxon>
        <taxon>Poales</taxon>
        <taxon>Poaceae</taxon>
        <taxon>BOP clade</taxon>
        <taxon>Oryzoideae</taxon>
        <taxon>Oryzeae</taxon>
        <taxon>Zizaniinae</taxon>
        <taxon>Zizania</taxon>
    </lineage>
</organism>
<name>A0A8J5WJC2_ZIZPA</name>
<evidence type="ECO:0000313" key="2">
    <source>
        <dbReference type="EMBL" id="KAG8089571.1"/>
    </source>
</evidence>
<keyword evidence="3" id="KW-1185">Reference proteome</keyword>